<dbReference type="InterPro" id="IPR036987">
    <property type="entry name" value="SRA-YDG_sf"/>
</dbReference>
<dbReference type="SUPFAM" id="SSF88697">
    <property type="entry name" value="PUA domain-like"/>
    <property type="match status" value="1"/>
</dbReference>
<comment type="subcellular location">
    <subcellularLocation>
        <location evidence="1">Chromosome</location>
    </subcellularLocation>
    <subcellularLocation>
        <location evidence="5">Nucleus</location>
    </subcellularLocation>
</comment>
<feature type="domain" description="YDG" evidence="8">
    <location>
        <begin position="181"/>
        <end position="329"/>
    </location>
</feature>
<dbReference type="Gene3D" id="2.170.270.10">
    <property type="entry name" value="SET domain"/>
    <property type="match status" value="1"/>
</dbReference>
<keyword evidence="2" id="KW-0158">Chromosome</keyword>
<dbReference type="PROSITE" id="PS51015">
    <property type="entry name" value="YDG"/>
    <property type="match status" value="1"/>
</dbReference>
<keyword evidence="4 5" id="KW-0539">Nucleus</keyword>
<keyword evidence="3" id="KW-0156">Chromatin regulator</keyword>
<dbReference type="PROSITE" id="PS51575">
    <property type="entry name" value="SAM_MT43_SUVAR39_2"/>
    <property type="match status" value="1"/>
</dbReference>
<proteinExistence type="predicted"/>
<dbReference type="GO" id="GO:0005694">
    <property type="term" value="C:chromosome"/>
    <property type="evidence" value="ECO:0007669"/>
    <property type="project" value="UniProtKB-SubCell"/>
</dbReference>
<dbReference type="InterPro" id="IPR007728">
    <property type="entry name" value="Pre-SET_dom"/>
</dbReference>
<dbReference type="STRING" id="1088818.A0A2I0AUJ1"/>
<dbReference type="InterPro" id="IPR003105">
    <property type="entry name" value="SRA_YDG"/>
</dbReference>
<evidence type="ECO:0000313" key="9">
    <source>
        <dbReference type="EMBL" id="PKA59214.1"/>
    </source>
</evidence>
<dbReference type="InterPro" id="IPR001214">
    <property type="entry name" value="SET_dom"/>
</dbReference>
<feature type="domain" description="SET" evidence="6">
    <location>
        <begin position="473"/>
        <end position="616"/>
    </location>
</feature>
<sequence>MTPPALSTLVPKPESPPEPHHFLHAIDAGVSSAPSLIVPKTEPLPESPRFPTSTSSVIVPKLEPLPELPHLPLETYASSVSCTAIACAEAIAPAAFNKKQKRSCELVRVANVPDEVLQRDAVRRARTTYECLRSLLGRQRSLPSAGKLSRDSPKRCRPDLDAASIMGRCGLWLFRDKRIIGSIPGILVGDVFLYRMELCVVGLHGQVQAGIDFITANQSPTGKSIATSIVVSGGYEDNFDCGTELIYTGHGGKAKNVFRQRDHQKLERGNLALVGSYNYGIEVRVIRSANSDRSPTGKAYVYDGLYKVIKHWTEPGVSGFSVYKYKLVRIDGQGKAGTELFLHAERLRNGSFSEKLSSYLTNDLSKGKEKLPIVLFNDIDDNREPMLSEYLRCSRFPPSVSACKSGHGGPKNGGCGCLENCSTNCPCILKNGGFPYDENGILVKGKPLVYECGAGCECSSSCPNRVTQNGLSYRLEVFRTNLSEWRVRSLEFIPAGHFICEFAGVVLTKKQLELESVSGNGLVYPGLIPAMWEKWGDLSDVDPDHKPCSLSSLPRVAFALDVSNSRNIACYLKNSRCPNVFVQFVLFDQYNESYPHLMIFALENIPPMRELSLNYGLE</sequence>
<evidence type="ECO:0000256" key="1">
    <source>
        <dbReference type="ARBA" id="ARBA00004286"/>
    </source>
</evidence>
<dbReference type="GO" id="GO:0003690">
    <property type="term" value="F:double-stranded DNA binding"/>
    <property type="evidence" value="ECO:0007669"/>
    <property type="project" value="TreeGrafter"/>
</dbReference>
<dbReference type="PROSITE" id="PS50867">
    <property type="entry name" value="PRE_SET"/>
    <property type="match status" value="1"/>
</dbReference>
<evidence type="ECO:0000256" key="5">
    <source>
        <dbReference type="PROSITE-ProRule" id="PRU00358"/>
    </source>
</evidence>
<dbReference type="Proteomes" id="UP000236161">
    <property type="component" value="Unassembled WGS sequence"/>
</dbReference>
<name>A0A2I0AUJ1_9ASPA</name>
<evidence type="ECO:0000256" key="4">
    <source>
        <dbReference type="ARBA" id="ARBA00023242"/>
    </source>
</evidence>
<accession>A0A2I0AUJ1</accession>
<dbReference type="AlphaFoldDB" id="A0A2I0AUJ1"/>
<protein>
    <submittedName>
        <fullName evidence="9">Histone-lysine N-methyltransferase, H3 lysine-9, H3 lysine-27, H4 lysine-20 and cytosine specific SUVH2</fullName>
        <ecNumber evidence="9">2.1.1.43</ecNumber>
    </submittedName>
</protein>
<evidence type="ECO:0000259" key="8">
    <source>
        <dbReference type="PROSITE" id="PS51015"/>
    </source>
</evidence>
<organism evidence="9 10">
    <name type="scientific">Apostasia shenzhenica</name>
    <dbReference type="NCBI Taxonomy" id="1088818"/>
    <lineage>
        <taxon>Eukaryota</taxon>
        <taxon>Viridiplantae</taxon>
        <taxon>Streptophyta</taxon>
        <taxon>Embryophyta</taxon>
        <taxon>Tracheophyta</taxon>
        <taxon>Spermatophyta</taxon>
        <taxon>Magnoliopsida</taxon>
        <taxon>Liliopsida</taxon>
        <taxon>Asparagales</taxon>
        <taxon>Orchidaceae</taxon>
        <taxon>Apostasioideae</taxon>
        <taxon>Apostasia</taxon>
    </lineage>
</organism>
<feature type="domain" description="Pre-SET" evidence="7">
    <location>
        <begin position="413"/>
        <end position="470"/>
    </location>
</feature>
<dbReference type="Pfam" id="PF02182">
    <property type="entry name" value="SAD_SRA"/>
    <property type="match status" value="1"/>
</dbReference>
<evidence type="ECO:0000256" key="2">
    <source>
        <dbReference type="ARBA" id="ARBA00022454"/>
    </source>
</evidence>
<dbReference type="Gene3D" id="2.30.280.10">
    <property type="entry name" value="SRA-YDG"/>
    <property type="match status" value="1"/>
</dbReference>
<dbReference type="PANTHER" id="PTHR45660:SF3">
    <property type="entry name" value="HISTONE-LYSINE N-METHYLTRANSFERASE FAMILY MEMBER SUVH9"/>
    <property type="match status" value="1"/>
</dbReference>
<dbReference type="PROSITE" id="PS50280">
    <property type="entry name" value="SET"/>
    <property type="match status" value="1"/>
</dbReference>
<evidence type="ECO:0000259" key="7">
    <source>
        <dbReference type="PROSITE" id="PS50867"/>
    </source>
</evidence>
<dbReference type="InterPro" id="IPR046341">
    <property type="entry name" value="SET_dom_sf"/>
</dbReference>
<dbReference type="SMART" id="SM00466">
    <property type="entry name" value="SRA"/>
    <property type="match status" value="1"/>
</dbReference>
<keyword evidence="10" id="KW-1185">Reference proteome</keyword>
<evidence type="ECO:0000259" key="6">
    <source>
        <dbReference type="PROSITE" id="PS50280"/>
    </source>
</evidence>
<dbReference type="GO" id="GO:0032259">
    <property type="term" value="P:methylation"/>
    <property type="evidence" value="ECO:0007669"/>
    <property type="project" value="UniProtKB-KW"/>
</dbReference>
<reference evidence="9 10" key="1">
    <citation type="journal article" date="2017" name="Nature">
        <title>The Apostasia genome and the evolution of orchids.</title>
        <authorList>
            <person name="Zhang G.Q."/>
            <person name="Liu K.W."/>
            <person name="Li Z."/>
            <person name="Lohaus R."/>
            <person name="Hsiao Y.Y."/>
            <person name="Niu S.C."/>
            <person name="Wang J.Y."/>
            <person name="Lin Y.C."/>
            <person name="Xu Q."/>
            <person name="Chen L.J."/>
            <person name="Yoshida K."/>
            <person name="Fujiwara S."/>
            <person name="Wang Z.W."/>
            <person name="Zhang Y.Q."/>
            <person name="Mitsuda N."/>
            <person name="Wang M."/>
            <person name="Liu G.H."/>
            <person name="Pecoraro L."/>
            <person name="Huang H.X."/>
            <person name="Xiao X.J."/>
            <person name="Lin M."/>
            <person name="Wu X.Y."/>
            <person name="Wu W.L."/>
            <person name="Chen Y.Y."/>
            <person name="Chang S.B."/>
            <person name="Sakamoto S."/>
            <person name="Ohme-Takagi M."/>
            <person name="Yagi M."/>
            <person name="Zeng S.J."/>
            <person name="Shen C.Y."/>
            <person name="Yeh C.M."/>
            <person name="Luo Y.B."/>
            <person name="Tsai W.C."/>
            <person name="Van de Peer Y."/>
            <person name="Liu Z.J."/>
        </authorList>
    </citation>
    <scope>NUCLEOTIDE SEQUENCE [LARGE SCALE GENOMIC DNA]</scope>
    <source>
        <strain evidence="10">cv. Shenzhen</strain>
        <tissue evidence="9">Stem</tissue>
    </source>
</reference>
<dbReference type="SMART" id="SM00468">
    <property type="entry name" value="PreSET"/>
    <property type="match status" value="1"/>
</dbReference>
<keyword evidence="9" id="KW-0489">Methyltransferase</keyword>
<dbReference type="EMBL" id="KZ451950">
    <property type="protein sequence ID" value="PKA59214.1"/>
    <property type="molecule type" value="Genomic_DNA"/>
</dbReference>
<dbReference type="Pfam" id="PF05033">
    <property type="entry name" value="Pre-SET"/>
    <property type="match status" value="1"/>
</dbReference>
<dbReference type="GO" id="GO:0005634">
    <property type="term" value="C:nucleus"/>
    <property type="evidence" value="ECO:0007669"/>
    <property type="project" value="UniProtKB-SubCell"/>
</dbReference>
<dbReference type="InterPro" id="IPR051357">
    <property type="entry name" value="H3K9_HMTase_SUVAR3-9"/>
</dbReference>
<gene>
    <name evidence="9" type="primary">SUVH2</name>
    <name evidence="9" type="ORF">AXF42_Ash001307</name>
</gene>
<dbReference type="Pfam" id="PF00856">
    <property type="entry name" value="SET"/>
    <property type="match status" value="1"/>
</dbReference>
<evidence type="ECO:0000313" key="10">
    <source>
        <dbReference type="Proteomes" id="UP000236161"/>
    </source>
</evidence>
<dbReference type="PANTHER" id="PTHR45660">
    <property type="entry name" value="HISTONE-LYSINE N-METHYLTRANSFERASE SETMAR"/>
    <property type="match status" value="1"/>
</dbReference>
<dbReference type="GO" id="GO:0008270">
    <property type="term" value="F:zinc ion binding"/>
    <property type="evidence" value="ECO:0007669"/>
    <property type="project" value="InterPro"/>
</dbReference>
<dbReference type="InterPro" id="IPR015947">
    <property type="entry name" value="PUA-like_sf"/>
</dbReference>
<keyword evidence="9" id="KW-0808">Transferase</keyword>
<dbReference type="GO" id="GO:0042054">
    <property type="term" value="F:histone methyltransferase activity"/>
    <property type="evidence" value="ECO:0007669"/>
    <property type="project" value="InterPro"/>
</dbReference>
<dbReference type="EC" id="2.1.1.43" evidence="9"/>
<dbReference type="InterPro" id="IPR025794">
    <property type="entry name" value="H3-K9-MeTrfase_plant"/>
</dbReference>
<dbReference type="SMART" id="SM00317">
    <property type="entry name" value="SET"/>
    <property type="match status" value="1"/>
</dbReference>
<dbReference type="OrthoDB" id="5792673at2759"/>
<evidence type="ECO:0000256" key="3">
    <source>
        <dbReference type="ARBA" id="ARBA00022853"/>
    </source>
</evidence>
<dbReference type="SUPFAM" id="SSF82199">
    <property type="entry name" value="SET domain"/>
    <property type="match status" value="1"/>
</dbReference>